<dbReference type="NCBIfam" id="NF001126">
    <property type="entry name" value="PRK00139.1-4"/>
    <property type="match status" value="1"/>
</dbReference>
<evidence type="ECO:0000256" key="13">
    <source>
        <dbReference type="HAMAP-Rule" id="MF_00208"/>
    </source>
</evidence>
<comment type="catalytic activity">
    <reaction evidence="7 13">
        <text>UDP-N-acetyl-alpha-D-muramoyl-L-alanyl-D-glutamate + meso-2,6-diaminopimelate + ATP = UDP-N-acetyl-alpha-D-muramoyl-L-alanyl-gamma-D-glutamyl-meso-2,6-diaminopimelate + ADP + phosphate + H(+)</text>
        <dbReference type="Rhea" id="RHEA:23676"/>
        <dbReference type="ChEBI" id="CHEBI:15378"/>
        <dbReference type="ChEBI" id="CHEBI:30616"/>
        <dbReference type="ChEBI" id="CHEBI:43474"/>
        <dbReference type="ChEBI" id="CHEBI:57791"/>
        <dbReference type="ChEBI" id="CHEBI:83900"/>
        <dbReference type="ChEBI" id="CHEBI:83905"/>
        <dbReference type="ChEBI" id="CHEBI:456216"/>
        <dbReference type="EC" id="6.3.2.13"/>
    </reaction>
</comment>
<organism evidence="18 19">
    <name type="scientific">Inmirania thermothiophila</name>
    <dbReference type="NCBI Taxonomy" id="1750597"/>
    <lineage>
        <taxon>Bacteria</taxon>
        <taxon>Pseudomonadati</taxon>
        <taxon>Pseudomonadota</taxon>
        <taxon>Gammaproteobacteria</taxon>
        <taxon>Chromatiales</taxon>
        <taxon>Ectothiorhodospiraceae</taxon>
        <taxon>Inmirania</taxon>
    </lineage>
</organism>
<feature type="modified residue" description="N6-carboxylysine" evidence="13">
    <location>
        <position position="223"/>
    </location>
</feature>
<dbReference type="InterPro" id="IPR035911">
    <property type="entry name" value="MurE/MurF_N"/>
</dbReference>
<dbReference type="InterPro" id="IPR004101">
    <property type="entry name" value="Mur_ligase_C"/>
</dbReference>
<dbReference type="EC" id="6.3.2.13" evidence="8 13"/>
<dbReference type="GO" id="GO:0005524">
    <property type="term" value="F:ATP binding"/>
    <property type="evidence" value="ECO:0007669"/>
    <property type="project" value="UniProtKB-UniRule"/>
</dbReference>
<evidence type="ECO:0000256" key="2">
    <source>
        <dbReference type="ARBA" id="ARBA00022618"/>
    </source>
</evidence>
<evidence type="ECO:0000256" key="11">
    <source>
        <dbReference type="ARBA" id="ARBA00076158"/>
    </source>
</evidence>
<dbReference type="EMBL" id="RJVI01000003">
    <property type="protein sequence ID" value="ROR29679.1"/>
    <property type="molecule type" value="Genomic_DNA"/>
</dbReference>
<evidence type="ECO:0000256" key="4">
    <source>
        <dbReference type="ARBA" id="ARBA00022984"/>
    </source>
</evidence>
<keyword evidence="4 13" id="KW-0573">Peptidoglycan synthesis</keyword>
<dbReference type="SUPFAM" id="SSF53244">
    <property type="entry name" value="MurD-like peptide ligases, peptide-binding domain"/>
    <property type="match status" value="1"/>
</dbReference>
<sequence length="487" mass="50419">MSALPRPVRRLDEILPEAPAVPVRGLALDSRRLAPGEVFLACRGSRGHGLAHLDAALAAGAAAVLWEPAPGVAPPAGLAVPAVAVPGLGRRAGELAARFWGDPSARLEVVGITGTNGKTSVAHFLVQAWEAAGVSAAFVGTLGVGRLEALEPTGHTTPDPVTLQARLADFAAAGVRRVAMEVSSHALDQDRVAGVRFRAAVFTNLSRDHLDYHGDMAAYGAAKARLLAWPGLALRVVNADDPFGAAWLARAGAEALTYGLGAGAWLRAEAVEATPAGLRLVLRRGRERAVLATPLAGRFNAANLLAAAAVLLGQGAALAEAVRLLAAVAPVPGRMERLGGGALPTVLVDYAHTPDALAQALEAARAHARGRLWCVFGCGGERDRGKRPLMGAAAERLADVVVLTDDNPRGEDGDAIIAEILAGMRRPQAARIERDRGRAIRLAVAEAGAGDVVLVAGKGHETTQEVGGRRLPWSDREAVRAALEARA</sequence>
<comment type="similarity">
    <text evidence="1 13">Belongs to the MurCDEF family. MurE subfamily.</text>
</comment>
<evidence type="ECO:0000256" key="5">
    <source>
        <dbReference type="ARBA" id="ARBA00023306"/>
    </source>
</evidence>
<feature type="domain" description="Mur ligase central" evidence="17">
    <location>
        <begin position="112"/>
        <end position="310"/>
    </location>
</feature>
<dbReference type="HAMAP" id="MF_00208">
    <property type="entry name" value="MurE"/>
    <property type="match status" value="1"/>
</dbReference>
<comment type="caution">
    <text evidence="18">The sequence shown here is derived from an EMBL/GenBank/DDBJ whole genome shotgun (WGS) entry which is preliminary data.</text>
</comment>
<keyword evidence="13" id="KW-0460">Magnesium</keyword>
<comment type="subcellular location">
    <subcellularLocation>
        <location evidence="13 14">Cytoplasm</location>
    </subcellularLocation>
</comment>
<gene>
    <name evidence="13" type="primary">murE</name>
    <name evidence="18" type="ORF">EDC57_2351</name>
</gene>
<feature type="short sequence motif" description="Meso-diaminopimelate recognition motif" evidence="13">
    <location>
        <begin position="406"/>
        <end position="409"/>
    </location>
</feature>
<evidence type="ECO:0000256" key="6">
    <source>
        <dbReference type="ARBA" id="ARBA00023316"/>
    </source>
</evidence>
<feature type="binding site" evidence="13">
    <location>
        <begin position="114"/>
        <end position="120"/>
    </location>
    <ligand>
        <name>ATP</name>
        <dbReference type="ChEBI" id="CHEBI:30616"/>
    </ligand>
</feature>
<comment type="PTM">
    <text evidence="13">Carboxylation is probably crucial for Mg(2+) binding and, consequently, for the gamma-phosphate positioning of ATP.</text>
</comment>
<dbReference type="FunFam" id="3.90.190.20:FF:000006">
    <property type="entry name" value="UDP-N-acetylmuramoyl-L-alanyl-D-glutamate--2,6-diaminopimelate ligase"/>
    <property type="match status" value="1"/>
</dbReference>
<evidence type="ECO:0000259" key="17">
    <source>
        <dbReference type="Pfam" id="PF08245"/>
    </source>
</evidence>
<feature type="binding site" evidence="13">
    <location>
        <position position="183"/>
    </location>
    <ligand>
        <name>UDP-N-acetyl-alpha-D-muramoyl-L-alanyl-D-glutamate</name>
        <dbReference type="ChEBI" id="CHEBI:83900"/>
    </ligand>
</feature>
<dbReference type="GO" id="GO:0051301">
    <property type="term" value="P:cell division"/>
    <property type="evidence" value="ECO:0007669"/>
    <property type="project" value="UniProtKB-KW"/>
</dbReference>
<protein>
    <recommendedName>
        <fullName evidence="9 13">UDP-N-acetylmuramoyl-L-alanyl-D-glutamate--2,6-diaminopimelate ligase</fullName>
        <ecNumber evidence="8 13">6.3.2.13</ecNumber>
    </recommendedName>
    <alternativeName>
        <fullName evidence="10 13">Meso-A2pm-adding enzyme</fullName>
    </alternativeName>
    <alternativeName>
        <fullName evidence="11 13">Meso-diaminopimelate-adding enzyme</fullName>
    </alternativeName>
    <alternativeName>
        <fullName evidence="12 13">UDP-MurNAc-L-Ala-D-Glu:meso-diaminopimelate ligase</fullName>
    </alternativeName>
    <alternativeName>
        <fullName evidence="13">UDP-MurNAc-tripeptide synthetase</fullName>
    </alternativeName>
    <alternativeName>
        <fullName evidence="13">UDP-N-acetylmuramyl-tripeptide synthetase</fullName>
    </alternativeName>
</protein>
<dbReference type="Pfam" id="PF08245">
    <property type="entry name" value="Mur_ligase_M"/>
    <property type="match status" value="1"/>
</dbReference>
<dbReference type="InterPro" id="IPR013221">
    <property type="entry name" value="Mur_ligase_cen"/>
</dbReference>
<proteinExistence type="inferred from homology"/>
<comment type="pathway">
    <text evidence="13 14">Cell wall biogenesis; peptidoglycan biosynthesis.</text>
</comment>
<dbReference type="InterPro" id="IPR005761">
    <property type="entry name" value="UDP-N-AcMur-Glu-dNH2Pim_ligase"/>
</dbReference>
<dbReference type="GO" id="GO:0009252">
    <property type="term" value="P:peptidoglycan biosynthetic process"/>
    <property type="evidence" value="ECO:0007669"/>
    <property type="project" value="UniProtKB-UniRule"/>
</dbReference>
<dbReference type="GO" id="GO:0071555">
    <property type="term" value="P:cell wall organization"/>
    <property type="evidence" value="ECO:0007669"/>
    <property type="project" value="UniProtKB-KW"/>
</dbReference>
<feature type="binding site" evidence="13">
    <location>
        <position position="382"/>
    </location>
    <ligand>
        <name>meso-2,6-diaminopimelate</name>
        <dbReference type="ChEBI" id="CHEBI:57791"/>
    </ligand>
</feature>
<evidence type="ECO:0000313" key="18">
    <source>
        <dbReference type="EMBL" id="ROR29679.1"/>
    </source>
</evidence>
<feature type="binding site" evidence="13">
    <location>
        <position position="189"/>
    </location>
    <ligand>
        <name>UDP-N-acetyl-alpha-D-muramoyl-L-alanyl-D-glutamate</name>
        <dbReference type="ChEBI" id="CHEBI:83900"/>
    </ligand>
</feature>
<dbReference type="UniPathway" id="UPA00219"/>
<dbReference type="Gene3D" id="3.40.1190.10">
    <property type="entry name" value="Mur-like, catalytic domain"/>
    <property type="match status" value="1"/>
</dbReference>
<dbReference type="InterPro" id="IPR036615">
    <property type="entry name" value="Mur_ligase_C_dom_sf"/>
</dbReference>
<reference evidence="18 19" key="1">
    <citation type="submission" date="2018-11" db="EMBL/GenBank/DDBJ databases">
        <title>Genomic Encyclopedia of Type Strains, Phase IV (KMG-IV): sequencing the most valuable type-strain genomes for metagenomic binning, comparative biology and taxonomic classification.</title>
        <authorList>
            <person name="Goeker M."/>
        </authorList>
    </citation>
    <scope>NUCLEOTIDE SEQUENCE [LARGE SCALE GENOMIC DNA]</scope>
    <source>
        <strain evidence="18 19">DSM 100275</strain>
    </source>
</reference>
<evidence type="ECO:0000256" key="9">
    <source>
        <dbReference type="ARBA" id="ARBA00072883"/>
    </source>
</evidence>
<evidence type="ECO:0000256" key="7">
    <source>
        <dbReference type="ARBA" id="ARBA00050251"/>
    </source>
</evidence>
<feature type="binding site" evidence="13">
    <location>
        <begin position="406"/>
        <end position="409"/>
    </location>
    <ligand>
        <name>meso-2,6-diaminopimelate</name>
        <dbReference type="ChEBI" id="CHEBI:57791"/>
    </ligand>
</feature>
<dbReference type="AlphaFoldDB" id="A0A3N1XSR0"/>
<evidence type="ECO:0000256" key="12">
    <source>
        <dbReference type="ARBA" id="ARBA00081560"/>
    </source>
</evidence>
<feature type="domain" description="Mur ligase C-terminal" evidence="16">
    <location>
        <begin position="333"/>
        <end position="459"/>
    </location>
</feature>
<comment type="function">
    <text evidence="13">Catalyzes the addition of meso-diaminopimelic acid to the nucleotide precursor UDP-N-acetylmuramoyl-L-alanyl-D-glutamate (UMAG) in the biosynthesis of bacterial cell-wall peptidoglycan.</text>
</comment>
<dbReference type="Pfam" id="PF02875">
    <property type="entry name" value="Mur_ligase_C"/>
    <property type="match status" value="1"/>
</dbReference>
<dbReference type="InterPro" id="IPR036565">
    <property type="entry name" value="Mur-like_cat_sf"/>
</dbReference>
<evidence type="ECO:0000256" key="10">
    <source>
        <dbReference type="ARBA" id="ARBA00075482"/>
    </source>
</evidence>
<feature type="binding site" evidence="13">
    <location>
        <begin position="156"/>
        <end position="157"/>
    </location>
    <ligand>
        <name>UDP-N-acetyl-alpha-D-muramoyl-L-alanyl-D-glutamate</name>
        <dbReference type="ChEBI" id="CHEBI:83900"/>
    </ligand>
</feature>
<feature type="domain" description="Mur ligase N-terminal catalytic" evidence="15">
    <location>
        <begin position="23"/>
        <end position="70"/>
    </location>
</feature>
<keyword evidence="6 13" id="KW-0961">Cell wall biogenesis/degradation</keyword>
<keyword evidence="13" id="KW-0547">Nucleotide-binding</keyword>
<dbReference type="SUPFAM" id="SSF63418">
    <property type="entry name" value="MurE/MurF N-terminal domain"/>
    <property type="match status" value="1"/>
</dbReference>
<evidence type="ECO:0000259" key="16">
    <source>
        <dbReference type="Pfam" id="PF02875"/>
    </source>
</evidence>
<dbReference type="GO" id="GO:0005737">
    <property type="term" value="C:cytoplasm"/>
    <property type="evidence" value="ECO:0007669"/>
    <property type="project" value="UniProtKB-SubCell"/>
</dbReference>
<dbReference type="GO" id="GO:0000287">
    <property type="term" value="F:magnesium ion binding"/>
    <property type="evidence" value="ECO:0007669"/>
    <property type="project" value="UniProtKB-UniRule"/>
</dbReference>
<dbReference type="NCBIfam" id="TIGR01085">
    <property type="entry name" value="murE"/>
    <property type="match status" value="1"/>
</dbReference>
<evidence type="ECO:0000256" key="1">
    <source>
        <dbReference type="ARBA" id="ARBA00005898"/>
    </source>
</evidence>
<dbReference type="SUPFAM" id="SSF53623">
    <property type="entry name" value="MurD-like peptide ligases, catalytic domain"/>
    <property type="match status" value="1"/>
</dbReference>
<dbReference type="Gene3D" id="3.40.1390.10">
    <property type="entry name" value="MurE/MurF, N-terminal domain"/>
    <property type="match status" value="1"/>
</dbReference>
<keyword evidence="5 13" id="KW-0131">Cell cycle</keyword>
<keyword evidence="13 18" id="KW-0436">Ligase</keyword>
<keyword evidence="19" id="KW-1185">Reference proteome</keyword>
<accession>A0A3N1XSR0</accession>
<keyword evidence="13" id="KW-0963">Cytoplasm</keyword>
<dbReference type="GO" id="GO:0008360">
    <property type="term" value="P:regulation of cell shape"/>
    <property type="evidence" value="ECO:0007669"/>
    <property type="project" value="UniProtKB-KW"/>
</dbReference>
<evidence type="ECO:0000259" key="15">
    <source>
        <dbReference type="Pfam" id="PF01225"/>
    </source>
</evidence>
<dbReference type="Pfam" id="PF01225">
    <property type="entry name" value="Mur_ligase"/>
    <property type="match status" value="1"/>
</dbReference>
<feature type="binding site" evidence="13">
    <location>
        <position position="461"/>
    </location>
    <ligand>
        <name>meso-2,6-diaminopimelate</name>
        <dbReference type="ChEBI" id="CHEBI:57791"/>
    </ligand>
</feature>
<comment type="caution">
    <text evidence="13">Lacks conserved residue(s) required for the propagation of feature annotation.</text>
</comment>
<name>A0A3N1XSR0_9GAMM</name>
<dbReference type="Proteomes" id="UP000276634">
    <property type="component" value="Unassembled WGS sequence"/>
</dbReference>
<evidence type="ECO:0000256" key="3">
    <source>
        <dbReference type="ARBA" id="ARBA00022960"/>
    </source>
</evidence>
<dbReference type="NCBIfam" id="NF001124">
    <property type="entry name" value="PRK00139.1-2"/>
    <property type="match status" value="1"/>
</dbReference>
<feature type="binding site" evidence="13">
    <location>
        <position position="191"/>
    </location>
    <ligand>
        <name>UDP-N-acetyl-alpha-D-muramoyl-L-alanyl-D-glutamate</name>
        <dbReference type="ChEBI" id="CHEBI:83900"/>
    </ligand>
</feature>
<feature type="binding site" evidence="13">
    <location>
        <position position="30"/>
    </location>
    <ligand>
        <name>UDP-N-acetyl-alpha-D-muramoyl-L-alanyl-D-glutamate</name>
        <dbReference type="ChEBI" id="CHEBI:83900"/>
    </ligand>
</feature>
<dbReference type="GO" id="GO:0008765">
    <property type="term" value="F:UDP-N-acetylmuramoylalanyl-D-glutamate-2,6-diaminopimelate ligase activity"/>
    <property type="evidence" value="ECO:0007669"/>
    <property type="project" value="UniProtKB-UniRule"/>
</dbReference>
<feature type="binding site" evidence="13">
    <location>
        <position position="457"/>
    </location>
    <ligand>
        <name>meso-2,6-diaminopimelate</name>
        <dbReference type="ChEBI" id="CHEBI:57791"/>
    </ligand>
</feature>
<keyword evidence="13" id="KW-0067">ATP-binding</keyword>
<evidence type="ECO:0000256" key="14">
    <source>
        <dbReference type="RuleBase" id="RU004135"/>
    </source>
</evidence>
<evidence type="ECO:0000256" key="8">
    <source>
        <dbReference type="ARBA" id="ARBA00066633"/>
    </source>
</evidence>
<feature type="binding site" evidence="13">
    <location>
        <position position="28"/>
    </location>
    <ligand>
        <name>UDP-N-acetyl-alpha-D-muramoyl-L-alanyl-D-glutamate</name>
        <dbReference type="ChEBI" id="CHEBI:83900"/>
    </ligand>
</feature>
<keyword evidence="2 13" id="KW-0132">Cell division</keyword>
<dbReference type="PANTHER" id="PTHR23135">
    <property type="entry name" value="MUR LIGASE FAMILY MEMBER"/>
    <property type="match status" value="1"/>
</dbReference>
<dbReference type="RefSeq" id="WP_211331997.1">
    <property type="nucleotide sequence ID" value="NZ_RJVI01000003.1"/>
</dbReference>
<keyword evidence="3 13" id="KW-0133">Cell shape</keyword>
<evidence type="ECO:0000313" key="19">
    <source>
        <dbReference type="Proteomes" id="UP000276634"/>
    </source>
</evidence>
<dbReference type="PANTHER" id="PTHR23135:SF4">
    <property type="entry name" value="UDP-N-ACETYLMURAMOYL-L-ALANYL-D-GLUTAMATE--2,6-DIAMINOPIMELATE LIGASE MURE HOMOLOG, CHLOROPLASTIC"/>
    <property type="match status" value="1"/>
</dbReference>
<dbReference type="InterPro" id="IPR000713">
    <property type="entry name" value="Mur_ligase_N"/>
</dbReference>
<dbReference type="Gene3D" id="3.90.190.20">
    <property type="entry name" value="Mur ligase, C-terminal domain"/>
    <property type="match status" value="1"/>
</dbReference>
<comment type="cofactor">
    <cofactor evidence="13">
        <name>Mg(2+)</name>
        <dbReference type="ChEBI" id="CHEBI:18420"/>
    </cofactor>
</comment>